<sequence>MSIEHCLLKPSMTKLPPSSAKDPYLIPNGHFVHLLKFPFILSPRLSETSHYSTLDRISSRDVLIASGTSHSQADYHVQPQNATARRKILPATHQVLAQQPPTCPFVSGRASMPTFRQHDGGVSGAEWLGEEGSGKHDGHSSGILIPNALQWCNDFGNDPVDLVAAQRETFAVEMPKVDPVYGTEGPLMSLWMAEQAGASKSLSKGQPPSG</sequence>
<dbReference type="HOGENOM" id="CLU_1309786_0_0_1"/>
<name>F0UU44_AJEC8</name>
<dbReference type="Proteomes" id="UP000008142">
    <property type="component" value="Unassembled WGS sequence"/>
</dbReference>
<protein>
    <submittedName>
        <fullName evidence="1">Predicted protein</fullName>
    </submittedName>
</protein>
<dbReference type="AlphaFoldDB" id="F0UU44"/>
<reference evidence="2" key="1">
    <citation type="submission" date="2008-07" db="EMBL/GenBank/DDBJ databases">
        <title>Annotation of Ajellomyces capsulatus strain H88.</title>
        <authorList>
            <person name="Champion M."/>
            <person name="Cuomo C."/>
            <person name="Ma L.-J."/>
            <person name="Henn M.R."/>
            <person name="Sil A."/>
            <person name="Goldman B."/>
            <person name="Young S.K."/>
            <person name="Kodira C.D."/>
            <person name="Zeng Q."/>
            <person name="Koehrsen M."/>
            <person name="Alvarado L."/>
            <person name="Berlin A."/>
            <person name="Borenstein D."/>
            <person name="Chen Z."/>
            <person name="Engels R."/>
            <person name="Freedman E."/>
            <person name="Gellesch M."/>
            <person name="Goldberg J."/>
            <person name="Griggs A."/>
            <person name="Gujja S."/>
            <person name="Heiman D."/>
            <person name="Hepburn T."/>
            <person name="Howarth C."/>
            <person name="Jen D."/>
            <person name="Larson L."/>
            <person name="Lewis B."/>
            <person name="Mehta T."/>
            <person name="Park D."/>
            <person name="Pearson M."/>
            <person name="Roberts A."/>
            <person name="Saif S."/>
            <person name="Shea T."/>
            <person name="Shenoy N."/>
            <person name="Sisk P."/>
            <person name="Stolte C."/>
            <person name="Sykes S."/>
            <person name="Walk T."/>
            <person name="White J."/>
            <person name="Yandava C."/>
            <person name="Klein B."/>
            <person name="McEwen J.G."/>
            <person name="Puccia R."/>
            <person name="Goldman G.H."/>
            <person name="Felipe M.S."/>
            <person name="Nino-Vega G."/>
            <person name="San-Blas G."/>
            <person name="Taylor J."/>
            <person name="Mendoza L."/>
            <person name="Galagan J."/>
            <person name="Nusbaum C."/>
            <person name="Birren B."/>
        </authorList>
    </citation>
    <scope>NUCLEOTIDE SEQUENCE [LARGE SCALE GENOMIC DNA]</scope>
    <source>
        <strain evidence="2">H88</strain>
    </source>
</reference>
<organism evidence="2">
    <name type="scientific">Ajellomyces capsulatus (strain H88)</name>
    <name type="common">Darling's disease fungus</name>
    <name type="synonym">Histoplasma capsulatum</name>
    <dbReference type="NCBI Taxonomy" id="544711"/>
    <lineage>
        <taxon>Eukaryota</taxon>
        <taxon>Fungi</taxon>
        <taxon>Dikarya</taxon>
        <taxon>Ascomycota</taxon>
        <taxon>Pezizomycotina</taxon>
        <taxon>Eurotiomycetes</taxon>
        <taxon>Eurotiomycetidae</taxon>
        <taxon>Onygenales</taxon>
        <taxon>Ajellomycetaceae</taxon>
        <taxon>Histoplasma</taxon>
    </lineage>
</organism>
<evidence type="ECO:0000313" key="2">
    <source>
        <dbReference type="Proteomes" id="UP000008142"/>
    </source>
</evidence>
<evidence type="ECO:0000313" key="1">
    <source>
        <dbReference type="EMBL" id="EGC49421.1"/>
    </source>
</evidence>
<proteinExistence type="predicted"/>
<gene>
    <name evidence="1" type="ORF">HCEG_08636</name>
</gene>
<dbReference type="OrthoDB" id="2446447at2759"/>
<accession>F0UU44</accession>
<dbReference type="EMBL" id="DS990643">
    <property type="protein sequence ID" value="EGC49421.1"/>
    <property type="molecule type" value="Genomic_DNA"/>
</dbReference>